<accession>A0AAV8URZ2</accession>
<feature type="region of interest" description="Disordered" evidence="1">
    <location>
        <begin position="101"/>
        <end position="156"/>
    </location>
</feature>
<organism evidence="2 3">
    <name type="scientific">Rhodosorus marinus</name>
    <dbReference type="NCBI Taxonomy" id="101924"/>
    <lineage>
        <taxon>Eukaryota</taxon>
        <taxon>Rhodophyta</taxon>
        <taxon>Stylonematophyceae</taxon>
        <taxon>Stylonematales</taxon>
        <taxon>Stylonemataceae</taxon>
        <taxon>Rhodosorus</taxon>
    </lineage>
</organism>
<dbReference type="Proteomes" id="UP001157974">
    <property type="component" value="Unassembled WGS sequence"/>
</dbReference>
<gene>
    <name evidence="2" type="ORF">NDN08_001842</name>
</gene>
<evidence type="ECO:0000256" key="1">
    <source>
        <dbReference type="SAM" id="MobiDB-lite"/>
    </source>
</evidence>
<dbReference type="AlphaFoldDB" id="A0AAV8URZ2"/>
<comment type="caution">
    <text evidence="2">The sequence shown here is derived from an EMBL/GenBank/DDBJ whole genome shotgun (WGS) entry which is preliminary data.</text>
</comment>
<sequence>MVRADMSWMFHAHNLGEYLRAVGFTAILGTFSCIAAERNKELLRKHASESSLALKKNMERRRQEIEQDVIWNETDGTRKGLIARTFEDAKNELDNLNEYRKDRSRRRTSAPVRMDSSGLPPLQDFEEFESDDTRITADPGAKHTLGGSKSEKYDTEAWPDSVFERKKEKELLP</sequence>
<proteinExistence type="predicted"/>
<dbReference type="PROSITE" id="PS51257">
    <property type="entry name" value="PROKAR_LIPOPROTEIN"/>
    <property type="match status" value="1"/>
</dbReference>
<dbReference type="EMBL" id="JAMWBK010000005">
    <property type="protein sequence ID" value="KAJ8905335.1"/>
    <property type="molecule type" value="Genomic_DNA"/>
</dbReference>
<protein>
    <submittedName>
        <fullName evidence="2">Uncharacterized protein</fullName>
    </submittedName>
</protein>
<reference evidence="2 3" key="1">
    <citation type="journal article" date="2023" name="Nat. Commun.">
        <title>Origin of minicircular mitochondrial genomes in red algae.</title>
        <authorList>
            <person name="Lee Y."/>
            <person name="Cho C.H."/>
            <person name="Lee Y.M."/>
            <person name="Park S.I."/>
            <person name="Yang J.H."/>
            <person name="West J.A."/>
            <person name="Bhattacharya D."/>
            <person name="Yoon H.S."/>
        </authorList>
    </citation>
    <scope>NUCLEOTIDE SEQUENCE [LARGE SCALE GENOMIC DNA]</scope>
    <source>
        <strain evidence="2 3">CCMP1338</strain>
        <tissue evidence="2">Whole cell</tissue>
    </source>
</reference>
<keyword evidence="3" id="KW-1185">Reference proteome</keyword>
<evidence type="ECO:0000313" key="3">
    <source>
        <dbReference type="Proteomes" id="UP001157974"/>
    </source>
</evidence>
<evidence type="ECO:0000313" key="2">
    <source>
        <dbReference type="EMBL" id="KAJ8905335.1"/>
    </source>
</evidence>
<name>A0AAV8URZ2_9RHOD</name>